<dbReference type="AlphaFoldDB" id="A0A4Q0YDN6"/>
<keyword evidence="1" id="KW-0812">Transmembrane</keyword>
<keyword evidence="1" id="KW-1133">Transmembrane helix</keyword>
<reference evidence="2 3" key="1">
    <citation type="submission" date="2017-10" db="EMBL/GenBank/DDBJ databases">
        <title>Genomics of the genus Arcobacter.</title>
        <authorList>
            <person name="Perez-Cataluna A."/>
            <person name="Figueras M.J."/>
        </authorList>
    </citation>
    <scope>NUCLEOTIDE SEQUENCE [LARGE SCALE GENOMIC DNA]</scope>
    <source>
        <strain evidence="2 3">CECT 8993</strain>
    </source>
</reference>
<proteinExistence type="predicted"/>
<protein>
    <submittedName>
        <fullName evidence="2">Uncharacterized protein</fullName>
    </submittedName>
</protein>
<dbReference type="RefSeq" id="WP_128981629.1">
    <property type="nucleotide sequence ID" value="NZ_PDKJ01000008.1"/>
</dbReference>
<name>A0A4Q0YDN6_9BACT</name>
<feature type="transmembrane region" description="Helical" evidence="1">
    <location>
        <begin position="6"/>
        <end position="28"/>
    </location>
</feature>
<organism evidence="2 3">
    <name type="scientific">Halarcobacter ebronensis</name>
    <dbReference type="NCBI Taxonomy" id="1462615"/>
    <lineage>
        <taxon>Bacteria</taxon>
        <taxon>Pseudomonadati</taxon>
        <taxon>Campylobacterota</taxon>
        <taxon>Epsilonproteobacteria</taxon>
        <taxon>Campylobacterales</taxon>
        <taxon>Arcobacteraceae</taxon>
        <taxon>Halarcobacter</taxon>
    </lineage>
</organism>
<evidence type="ECO:0000313" key="2">
    <source>
        <dbReference type="EMBL" id="RXJ67674.1"/>
    </source>
</evidence>
<gene>
    <name evidence="2" type="ORF">CRV08_09900</name>
</gene>
<accession>A0A4Q0YDN6</accession>
<sequence>MMDKFFDSILNVIIVGVVICSVVVLLFVGKTSYDTYKENKIAEKTKFSKSQEYLMRHAQRNNNNNSNWKYFDKKEGSK</sequence>
<comment type="caution">
    <text evidence="2">The sequence shown here is derived from an EMBL/GenBank/DDBJ whole genome shotgun (WGS) entry which is preliminary data.</text>
</comment>
<evidence type="ECO:0000313" key="3">
    <source>
        <dbReference type="Proteomes" id="UP000290172"/>
    </source>
</evidence>
<dbReference type="EMBL" id="PDKJ01000008">
    <property type="protein sequence ID" value="RXJ67674.1"/>
    <property type="molecule type" value="Genomic_DNA"/>
</dbReference>
<keyword evidence="1" id="KW-0472">Membrane</keyword>
<dbReference type="Proteomes" id="UP000290172">
    <property type="component" value="Unassembled WGS sequence"/>
</dbReference>
<evidence type="ECO:0000256" key="1">
    <source>
        <dbReference type="SAM" id="Phobius"/>
    </source>
</evidence>